<dbReference type="EMBL" id="LAZR01008959">
    <property type="protein sequence ID" value="KKM75546.1"/>
    <property type="molecule type" value="Genomic_DNA"/>
</dbReference>
<accession>A0A0F9KL92</accession>
<proteinExistence type="predicted"/>
<name>A0A0F9KL92_9ZZZZ</name>
<gene>
    <name evidence="1" type="ORF">LCGC14_1389160</name>
</gene>
<dbReference type="AlphaFoldDB" id="A0A0F9KL92"/>
<evidence type="ECO:0000313" key="1">
    <source>
        <dbReference type="EMBL" id="KKM75546.1"/>
    </source>
</evidence>
<organism evidence="1">
    <name type="scientific">marine sediment metagenome</name>
    <dbReference type="NCBI Taxonomy" id="412755"/>
    <lineage>
        <taxon>unclassified sequences</taxon>
        <taxon>metagenomes</taxon>
        <taxon>ecological metagenomes</taxon>
    </lineage>
</organism>
<sequence length="79" mass="9395">MILRFESAGEFVTYDIDRENKKLIVSTSRTNYTETEVPWTSLYDPGKEKEQEEILDKLNDKDFKNLIIKQMMILGYELK</sequence>
<comment type="caution">
    <text evidence="1">The sequence shown here is derived from an EMBL/GenBank/DDBJ whole genome shotgun (WGS) entry which is preliminary data.</text>
</comment>
<protein>
    <submittedName>
        <fullName evidence="1">Uncharacterized protein</fullName>
    </submittedName>
</protein>
<reference evidence="1" key="1">
    <citation type="journal article" date="2015" name="Nature">
        <title>Complex archaea that bridge the gap between prokaryotes and eukaryotes.</title>
        <authorList>
            <person name="Spang A."/>
            <person name="Saw J.H."/>
            <person name="Jorgensen S.L."/>
            <person name="Zaremba-Niedzwiedzka K."/>
            <person name="Martijn J."/>
            <person name="Lind A.E."/>
            <person name="van Eijk R."/>
            <person name="Schleper C."/>
            <person name="Guy L."/>
            <person name="Ettema T.J."/>
        </authorList>
    </citation>
    <scope>NUCLEOTIDE SEQUENCE</scope>
</reference>